<gene>
    <name evidence="2" type="ORF">TALK_08275</name>
</gene>
<evidence type="ECO:0000313" key="3">
    <source>
        <dbReference type="Proteomes" id="UP000193396"/>
    </source>
</evidence>
<reference evidence="2 3" key="1">
    <citation type="submission" date="2014-03" db="EMBL/GenBank/DDBJ databases">
        <title>The draft genome sequence of Thalassospira alkalitolerans JCM 18968.</title>
        <authorList>
            <person name="Lai Q."/>
            <person name="Shao Z."/>
        </authorList>
    </citation>
    <scope>NUCLEOTIDE SEQUENCE [LARGE SCALE GENOMIC DNA]</scope>
    <source>
        <strain evidence="2 3">JCM 18968</strain>
    </source>
</reference>
<dbReference type="SUPFAM" id="SSF47413">
    <property type="entry name" value="lambda repressor-like DNA-binding domains"/>
    <property type="match status" value="1"/>
</dbReference>
<dbReference type="AlphaFoldDB" id="A0A1Y2LDU0"/>
<dbReference type="Gene3D" id="1.10.260.40">
    <property type="entry name" value="lambda repressor-like DNA-binding domains"/>
    <property type="match status" value="1"/>
</dbReference>
<keyword evidence="3" id="KW-1185">Reference proteome</keyword>
<proteinExistence type="predicted"/>
<evidence type="ECO:0000313" key="2">
    <source>
        <dbReference type="EMBL" id="OSQ48280.1"/>
    </source>
</evidence>
<dbReference type="InterPro" id="IPR010982">
    <property type="entry name" value="Lambda_DNA-bd_dom_sf"/>
</dbReference>
<dbReference type="RefSeq" id="WP_085617769.1">
    <property type="nucleotide sequence ID" value="NZ_JBLXCG010000010.1"/>
</dbReference>
<sequence length="93" mass="10498">MTNAHIGSSFDDFLEEDGIREEVEAIAVKRVIAWQIAQEMEKQGLSKTEMAARMKTSRAQLDRLLDGNNDKVQLDTIQRGAKAIGRKLRLELV</sequence>
<accession>A0A1Y2LDU0</accession>
<dbReference type="STRING" id="1293890.TALK_08275"/>
<evidence type="ECO:0000259" key="1">
    <source>
        <dbReference type="Pfam" id="PF13744"/>
    </source>
</evidence>
<protein>
    <submittedName>
        <fullName evidence="2">Fis family transcriptional regulator</fullName>
    </submittedName>
</protein>
<dbReference type="InterPro" id="IPR039554">
    <property type="entry name" value="HigA2-like_HTH"/>
</dbReference>
<comment type="caution">
    <text evidence="2">The sequence shown here is derived from an EMBL/GenBank/DDBJ whole genome shotgun (WGS) entry which is preliminary data.</text>
</comment>
<dbReference type="EMBL" id="JFKB01000005">
    <property type="protein sequence ID" value="OSQ48280.1"/>
    <property type="molecule type" value="Genomic_DNA"/>
</dbReference>
<dbReference type="OrthoDB" id="9809434at2"/>
<feature type="domain" description="HigA2-like helix-turn-helix" evidence="1">
    <location>
        <begin position="21"/>
        <end position="90"/>
    </location>
</feature>
<dbReference type="GO" id="GO:0003677">
    <property type="term" value="F:DNA binding"/>
    <property type="evidence" value="ECO:0007669"/>
    <property type="project" value="InterPro"/>
</dbReference>
<dbReference type="Pfam" id="PF13744">
    <property type="entry name" value="HTH_37"/>
    <property type="match status" value="1"/>
</dbReference>
<name>A0A1Y2LDU0_9PROT</name>
<dbReference type="Proteomes" id="UP000193396">
    <property type="component" value="Unassembled WGS sequence"/>
</dbReference>
<organism evidence="2 3">
    <name type="scientific">Thalassospira alkalitolerans</name>
    <dbReference type="NCBI Taxonomy" id="1293890"/>
    <lineage>
        <taxon>Bacteria</taxon>
        <taxon>Pseudomonadati</taxon>
        <taxon>Pseudomonadota</taxon>
        <taxon>Alphaproteobacteria</taxon>
        <taxon>Rhodospirillales</taxon>
        <taxon>Thalassospiraceae</taxon>
        <taxon>Thalassospira</taxon>
    </lineage>
</organism>